<evidence type="ECO:0000313" key="2">
    <source>
        <dbReference type="Proteomes" id="UP000494203"/>
    </source>
</evidence>
<name>A0A6S7BUH5_9BURK</name>
<keyword evidence="2" id="KW-1185">Reference proteome</keyword>
<organism evidence="1 2">
    <name type="scientific">Achromobacter pulmonis</name>
    <dbReference type="NCBI Taxonomy" id="1389932"/>
    <lineage>
        <taxon>Bacteria</taxon>
        <taxon>Pseudomonadati</taxon>
        <taxon>Pseudomonadota</taxon>
        <taxon>Betaproteobacteria</taxon>
        <taxon>Burkholderiales</taxon>
        <taxon>Alcaligenaceae</taxon>
        <taxon>Achromobacter</taxon>
    </lineage>
</organism>
<evidence type="ECO:0008006" key="3">
    <source>
        <dbReference type="Google" id="ProtNLM"/>
    </source>
</evidence>
<reference evidence="1 2" key="1">
    <citation type="submission" date="2020-04" db="EMBL/GenBank/DDBJ databases">
        <authorList>
            <person name="De Canck E."/>
        </authorList>
    </citation>
    <scope>NUCLEOTIDE SEQUENCE [LARGE SCALE GENOMIC DNA]</scope>
    <source>
        <strain evidence="1 2">LMG 26788</strain>
    </source>
</reference>
<gene>
    <name evidence="1" type="ORF">LMG26788_00160</name>
</gene>
<protein>
    <recommendedName>
        <fullName evidence="3">Helix-turn-helix domain-containing protein</fullName>
    </recommendedName>
</protein>
<evidence type="ECO:0000313" key="1">
    <source>
        <dbReference type="EMBL" id="CAB3818871.1"/>
    </source>
</evidence>
<dbReference type="AlphaFoldDB" id="A0A6S7BUH5"/>
<dbReference type="Proteomes" id="UP000494203">
    <property type="component" value="Unassembled WGS sequence"/>
</dbReference>
<dbReference type="RefSeq" id="WP_175139757.1">
    <property type="nucleotide sequence ID" value="NZ_CADIKZ010000001.1"/>
</dbReference>
<sequence length="406" mass="42350">MDGLIMAAARALASGDPLGALGRVALRDDAPALALRGIALAQLGDVARARVLVRRAARAFGATEPVARARCVVAEAEIALAARDLGWPSAALDAARDTLARHGDVRNAAYAAYLAGRRLVLIGHLGPAEKLLAELDPASFPPALRAVHELTLAGIALRRVQAGAARAALARAGQAAAQAGIPALQAEVRQAHAQLEAPAPRLDMAGQTRELRLAQVEALLASDLLVIDACRYAVHGAGVTVSLASRPVLFTLAQALGQAWPGDAPREALISQAFRSRHPDETHRARLRVEIGRLRATLGPLAQIRATRQGFALTPPPDCAVAVLAPPVRERHAAVLALLADGQAWSSSALALATGTSQRQMQRALEALAAGGRAQPFGHGRARRWITPPLPGFATTLLLPLPPPDA</sequence>
<proteinExistence type="predicted"/>
<dbReference type="EMBL" id="CADIKZ010000001">
    <property type="protein sequence ID" value="CAB3818871.1"/>
    <property type="molecule type" value="Genomic_DNA"/>
</dbReference>
<accession>A0A6S7BUH5</accession>